<evidence type="ECO:0000259" key="3">
    <source>
        <dbReference type="PROSITE" id="PS50041"/>
    </source>
</evidence>
<keyword evidence="2" id="KW-0812">Transmembrane</keyword>
<dbReference type="InterPro" id="IPR016186">
    <property type="entry name" value="C-type_lectin-like/link_sf"/>
</dbReference>
<evidence type="ECO:0000313" key="4">
    <source>
        <dbReference type="Proteomes" id="UP001652741"/>
    </source>
</evidence>
<dbReference type="PROSITE" id="PS50041">
    <property type="entry name" value="C_TYPE_LECTIN_2"/>
    <property type="match status" value="1"/>
</dbReference>
<keyword evidence="2" id="KW-0472">Membrane</keyword>
<dbReference type="Gene3D" id="3.10.100.10">
    <property type="entry name" value="Mannose-Binding Protein A, subunit A"/>
    <property type="match status" value="1"/>
</dbReference>
<protein>
    <submittedName>
        <fullName evidence="5">CD209 antigen-like protein E isoform X1</fullName>
    </submittedName>
</protein>
<keyword evidence="1" id="KW-0430">Lectin</keyword>
<dbReference type="Pfam" id="PF00059">
    <property type="entry name" value="Lectin_C"/>
    <property type="match status" value="1"/>
</dbReference>
<dbReference type="CDD" id="cd03590">
    <property type="entry name" value="CLECT_DC-SIGN_like"/>
    <property type="match status" value="1"/>
</dbReference>
<dbReference type="PANTHER" id="PTHR22803">
    <property type="entry name" value="MANNOSE, PHOSPHOLIPASE, LECTIN RECEPTOR RELATED"/>
    <property type="match status" value="1"/>
</dbReference>
<evidence type="ECO:0000313" key="5">
    <source>
        <dbReference type="RefSeq" id="XP_014003896.1"/>
    </source>
</evidence>
<dbReference type="OrthoDB" id="8950604at2759"/>
<sequence length="234" mass="26455">MEKMYANVSAETVKVLHDPNIETQDVTSSGMAGRQQFAKSNHLKGAVVCLGLLCALLLAGITGLCVDYNRVAGDFEEEQTKLLTETDQLKGEIDNLQKKLLFMEHHFKMGWRHFGSSFYLFSTVEKTWEQSKQDCVRSGADLVIIDSREEQNFINGFNGMFWIGLSDIETEGSWKWVDGTPLTIEYWKRGEPNSFGGEEDCAERMLIYSNIEQSWNDAPCGQLKLGICEKVAYP</sequence>
<dbReference type="GeneID" id="106573404"/>
<feature type="domain" description="C-type lectin" evidence="3">
    <location>
        <begin position="114"/>
        <end position="229"/>
    </location>
</feature>
<dbReference type="Proteomes" id="UP001652741">
    <property type="component" value="Chromosome ssa16"/>
</dbReference>
<dbReference type="GO" id="GO:0030246">
    <property type="term" value="F:carbohydrate binding"/>
    <property type="evidence" value="ECO:0007669"/>
    <property type="project" value="UniProtKB-KW"/>
</dbReference>
<keyword evidence="2" id="KW-1133">Transmembrane helix</keyword>
<name>A0A1S3MM41_SALSA</name>
<dbReference type="InterPro" id="IPR001304">
    <property type="entry name" value="C-type_lectin-like"/>
</dbReference>
<dbReference type="AlphaFoldDB" id="A0A1S3MM41"/>
<keyword evidence="4" id="KW-1185">Reference proteome</keyword>
<dbReference type="InterPro" id="IPR050111">
    <property type="entry name" value="C-type_lectin/snaclec_domain"/>
</dbReference>
<accession>A0A1S3MM41</accession>
<dbReference type="InterPro" id="IPR033989">
    <property type="entry name" value="CD209-like_CTLD"/>
</dbReference>
<gene>
    <name evidence="5" type="primary">LOC106573404</name>
</gene>
<dbReference type="SUPFAM" id="SSF56436">
    <property type="entry name" value="C-type lectin-like"/>
    <property type="match status" value="1"/>
</dbReference>
<evidence type="ECO:0000256" key="1">
    <source>
        <dbReference type="ARBA" id="ARBA00022734"/>
    </source>
</evidence>
<reference evidence="5" key="1">
    <citation type="submission" date="2025-08" db="UniProtKB">
        <authorList>
            <consortium name="RefSeq"/>
        </authorList>
    </citation>
    <scope>IDENTIFICATION</scope>
</reference>
<dbReference type="InterPro" id="IPR016187">
    <property type="entry name" value="CTDL_fold"/>
</dbReference>
<feature type="transmembrane region" description="Helical" evidence="2">
    <location>
        <begin position="43"/>
        <end position="64"/>
    </location>
</feature>
<dbReference type="KEGG" id="sasa:106573404"/>
<dbReference type="SMART" id="SM00034">
    <property type="entry name" value="CLECT"/>
    <property type="match status" value="1"/>
</dbReference>
<evidence type="ECO:0000256" key="2">
    <source>
        <dbReference type="SAM" id="Phobius"/>
    </source>
</evidence>
<dbReference type="RefSeq" id="XP_014003896.1">
    <property type="nucleotide sequence ID" value="XM_014148421.2"/>
</dbReference>
<proteinExistence type="predicted"/>
<dbReference type="OMA" id="GQDCVEF"/>
<organism evidence="4 5">
    <name type="scientific">Salmo salar</name>
    <name type="common">Atlantic salmon</name>
    <dbReference type="NCBI Taxonomy" id="8030"/>
    <lineage>
        <taxon>Eukaryota</taxon>
        <taxon>Metazoa</taxon>
        <taxon>Chordata</taxon>
        <taxon>Craniata</taxon>
        <taxon>Vertebrata</taxon>
        <taxon>Euteleostomi</taxon>
        <taxon>Actinopterygii</taxon>
        <taxon>Neopterygii</taxon>
        <taxon>Teleostei</taxon>
        <taxon>Protacanthopterygii</taxon>
        <taxon>Salmoniformes</taxon>
        <taxon>Salmonidae</taxon>
        <taxon>Salmoninae</taxon>
        <taxon>Salmo</taxon>
    </lineage>
</organism>